<evidence type="ECO:0000256" key="2">
    <source>
        <dbReference type="ARBA" id="ARBA00022448"/>
    </source>
</evidence>
<dbReference type="CDD" id="cd17321">
    <property type="entry name" value="MFS_MMR_MDR_like"/>
    <property type="match status" value="1"/>
</dbReference>
<feature type="transmembrane region" description="Helical" evidence="8">
    <location>
        <begin position="340"/>
        <end position="359"/>
    </location>
</feature>
<evidence type="ECO:0000256" key="5">
    <source>
        <dbReference type="ARBA" id="ARBA00022989"/>
    </source>
</evidence>
<dbReference type="InterPro" id="IPR036259">
    <property type="entry name" value="MFS_trans_sf"/>
</dbReference>
<dbReference type="InterPro" id="IPR011701">
    <property type="entry name" value="MFS"/>
</dbReference>
<name>A0A840WGT4_9ACTN</name>
<feature type="transmembrane region" description="Helical" evidence="8">
    <location>
        <begin position="412"/>
        <end position="429"/>
    </location>
</feature>
<dbReference type="PANTHER" id="PTHR42718">
    <property type="entry name" value="MAJOR FACILITATOR SUPERFAMILY MULTIDRUG TRANSPORTER MFSC"/>
    <property type="match status" value="1"/>
</dbReference>
<sequence>MVENTSAPTGAAPRAHARDWIALAVLALPTLLLSIDLSILLLALPHLTADLGATGVQLLWITDIYGFMIAGFLLIMGTLGDRIGCRRLLLIGAVLFAVASVAAAYSTSAWMLVFTRALLGIAGASLMPCTLALVRTIFQDARQRSVAVAVWMSCFMVGFAVGPIVGGVLLQYFWWGSVFLAGVPVMVLLLAVGPFLLPETPAKGMARLDLPSTALILAAVLPVIYGLKEIASGGLTPVPLAVLTFGAVMGVLFVVRQQRLSNPLLDLTLFQNRSFSAALVGILMATFTVAGVSLFVTQYLQLVAGMPPLTAGLWLLPAAGGMILGSMSAPVLIEWVRPAYVIAAGMLFGAAGCVLLAFVGPVGGLGLLVFGYSLVYFGTGPMGALGTDLVVSSAPEEKAGAAAGMSESSGEFGIALGIAVLGSVGTAVYQSQMSGTPGASSLAGAGAAAESLPAAEATALLDTARAAFMDGLNTVSIAGAVLLTLFALVITLALRHVPPASAGGDGEGSEGKDERDETGDAVAEPS</sequence>
<evidence type="ECO:0000313" key="10">
    <source>
        <dbReference type="EMBL" id="MBB5490927.1"/>
    </source>
</evidence>
<evidence type="ECO:0000256" key="1">
    <source>
        <dbReference type="ARBA" id="ARBA00004651"/>
    </source>
</evidence>
<protein>
    <submittedName>
        <fullName evidence="10">DHA2 family multidrug resistance protein-like MFS transporter</fullName>
    </submittedName>
</protein>
<keyword evidence="5 8" id="KW-1133">Transmembrane helix</keyword>
<evidence type="ECO:0000256" key="6">
    <source>
        <dbReference type="ARBA" id="ARBA00023136"/>
    </source>
</evidence>
<feature type="transmembrane region" description="Helical" evidence="8">
    <location>
        <begin position="20"/>
        <end position="44"/>
    </location>
</feature>
<feature type="transmembrane region" description="Helical" evidence="8">
    <location>
        <begin position="88"/>
        <end position="107"/>
    </location>
</feature>
<dbReference type="Pfam" id="PF07690">
    <property type="entry name" value="MFS_1"/>
    <property type="match status" value="1"/>
</dbReference>
<dbReference type="RefSeq" id="WP_184364549.1">
    <property type="nucleotide sequence ID" value="NZ_BAAAKM010000009.1"/>
</dbReference>
<feature type="transmembrane region" description="Helical" evidence="8">
    <location>
        <begin position="172"/>
        <end position="196"/>
    </location>
</feature>
<dbReference type="AlphaFoldDB" id="A0A840WGT4"/>
<accession>A0A840WGT4</accession>
<dbReference type="InterPro" id="IPR020846">
    <property type="entry name" value="MFS_dom"/>
</dbReference>
<dbReference type="Proteomes" id="UP000579647">
    <property type="component" value="Unassembled WGS sequence"/>
</dbReference>
<feature type="transmembrane region" description="Helical" evidence="8">
    <location>
        <begin position="475"/>
        <end position="494"/>
    </location>
</feature>
<feature type="transmembrane region" description="Helical" evidence="8">
    <location>
        <begin position="312"/>
        <end position="333"/>
    </location>
</feature>
<evidence type="ECO:0000256" key="3">
    <source>
        <dbReference type="ARBA" id="ARBA00022475"/>
    </source>
</evidence>
<dbReference type="PANTHER" id="PTHR42718:SF47">
    <property type="entry name" value="METHYL VIOLOGEN RESISTANCE PROTEIN SMVA"/>
    <property type="match status" value="1"/>
</dbReference>
<evidence type="ECO:0000256" key="4">
    <source>
        <dbReference type="ARBA" id="ARBA00022692"/>
    </source>
</evidence>
<feature type="transmembrane region" description="Helical" evidence="8">
    <location>
        <begin position="275"/>
        <end position="300"/>
    </location>
</feature>
<proteinExistence type="predicted"/>
<feature type="transmembrane region" description="Helical" evidence="8">
    <location>
        <begin position="146"/>
        <end position="166"/>
    </location>
</feature>
<keyword evidence="2" id="KW-0813">Transport</keyword>
<evidence type="ECO:0000259" key="9">
    <source>
        <dbReference type="PROSITE" id="PS50850"/>
    </source>
</evidence>
<dbReference type="GO" id="GO:0005886">
    <property type="term" value="C:plasma membrane"/>
    <property type="evidence" value="ECO:0007669"/>
    <property type="project" value="UniProtKB-SubCell"/>
</dbReference>
<evidence type="ECO:0000313" key="11">
    <source>
        <dbReference type="Proteomes" id="UP000579647"/>
    </source>
</evidence>
<keyword evidence="6 8" id="KW-0472">Membrane</keyword>
<dbReference type="Gene3D" id="1.20.1720.10">
    <property type="entry name" value="Multidrug resistance protein D"/>
    <property type="match status" value="1"/>
</dbReference>
<feature type="domain" description="Major facilitator superfamily (MFS) profile" evidence="9">
    <location>
        <begin position="22"/>
        <end position="498"/>
    </location>
</feature>
<keyword evidence="3" id="KW-1003">Cell membrane</keyword>
<dbReference type="GO" id="GO:0022857">
    <property type="term" value="F:transmembrane transporter activity"/>
    <property type="evidence" value="ECO:0007669"/>
    <property type="project" value="InterPro"/>
</dbReference>
<keyword evidence="11" id="KW-1185">Reference proteome</keyword>
<dbReference type="PROSITE" id="PS50850">
    <property type="entry name" value="MFS"/>
    <property type="match status" value="1"/>
</dbReference>
<feature type="region of interest" description="Disordered" evidence="7">
    <location>
        <begin position="499"/>
        <end position="526"/>
    </location>
</feature>
<feature type="transmembrane region" description="Helical" evidence="8">
    <location>
        <begin position="237"/>
        <end position="255"/>
    </location>
</feature>
<dbReference type="EMBL" id="JACHDO010000001">
    <property type="protein sequence ID" value="MBB5490927.1"/>
    <property type="molecule type" value="Genomic_DNA"/>
</dbReference>
<comment type="subcellular location">
    <subcellularLocation>
        <location evidence="1">Cell membrane</location>
        <topology evidence="1">Multi-pass membrane protein</topology>
    </subcellularLocation>
</comment>
<organism evidence="10 11">
    <name type="scientific">Nocardiopsis metallicus</name>
    <dbReference type="NCBI Taxonomy" id="179819"/>
    <lineage>
        <taxon>Bacteria</taxon>
        <taxon>Bacillati</taxon>
        <taxon>Actinomycetota</taxon>
        <taxon>Actinomycetes</taxon>
        <taxon>Streptosporangiales</taxon>
        <taxon>Nocardiopsidaceae</taxon>
        <taxon>Nocardiopsis</taxon>
    </lineage>
</organism>
<evidence type="ECO:0000256" key="8">
    <source>
        <dbReference type="SAM" id="Phobius"/>
    </source>
</evidence>
<comment type="caution">
    <text evidence="10">The sequence shown here is derived from an EMBL/GenBank/DDBJ whole genome shotgun (WGS) entry which is preliminary data.</text>
</comment>
<feature type="transmembrane region" description="Helical" evidence="8">
    <location>
        <begin position="113"/>
        <end position="134"/>
    </location>
</feature>
<dbReference type="Gene3D" id="1.20.1250.20">
    <property type="entry name" value="MFS general substrate transporter like domains"/>
    <property type="match status" value="1"/>
</dbReference>
<feature type="transmembrane region" description="Helical" evidence="8">
    <location>
        <begin position="208"/>
        <end position="225"/>
    </location>
</feature>
<gene>
    <name evidence="10" type="ORF">HNR07_002064</name>
</gene>
<reference evidence="10 11" key="1">
    <citation type="submission" date="2020-08" db="EMBL/GenBank/DDBJ databases">
        <title>Sequencing the genomes of 1000 actinobacteria strains.</title>
        <authorList>
            <person name="Klenk H.-P."/>
        </authorList>
    </citation>
    <scope>NUCLEOTIDE SEQUENCE [LARGE SCALE GENOMIC DNA]</scope>
    <source>
        <strain evidence="10 11">DSM 44598</strain>
    </source>
</reference>
<evidence type="ECO:0000256" key="7">
    <source>
        <dbReference type="SAM" id="MobiDB-lite"/>
    </source>
</evidence>
<dbReference type="SUPFAM" id="SSF103473">
    <property type="entry name" value="MFS general substrate transporter"/>
    <property type="match status" value="1"/>
</dbReference>
<keyword evidence="4 8" id="KW-0812">Transmembrane</keyword>
<feature type="transmembrane region" description="Helical" evidence="8">
    <location>
        <begin position="56"/>
        <end position="76"/>
    </location>
</feature>